<evidence type="ECO:0000313" key="5">
    <source>
        <dbReference type="Proteomes" id="UP001596380"/>
    </source>
</evidence>
<dbReference type="RefSeq" id="WP_160819541.1">
    <property type="nucleotide sequence ID" value="NZ_JBHSXE010000001.1"/>
</dbReference>
<dbReference type="SUPFAM" id="SSF53335">
    <property type="entry name" value="S-adenosyl-L-methionine-dependent methyltransferases"/>
    <property type="match status" value="1"/>
</dbReference>
<protein>
    <submittedName>
        <fullName evidence="4">Methyltransferase domain-containing protein</fullName>
    </submittedName>
</protein>
<evidence type="ECO:0000313" key="4">
    <source>
        <dbReference type="EMBL" id="MFC6886778.1"/>
    </source>
</evidence>
<dbReference type="InterPro" id="IPR029063">
    <property type="entry name" value="SAM-dependent_MTases_sf"/>
</dbReference>
<dbReference type="Pfam" id="PF13649">
    <property type="entry name" value="Methyltransf_25"/>
    <property type="match status" value="1"/>
</dbReference>
<organism evidence="4 5">
    <name type="scientific">Actinomadura yumaensis</name>
    <dbReference type="NCBI Taxonomy" id="111807"/>
    <lineage>
        <taxon>Bacteria</taxon>
        <taxon>Bacillati</taxon>
        <taxon>Actinomycetota</taxon>
        <taxon>Actinomycetes</taxon>
        <taxon>Streptosporangiales</taxon>
        <taxon>Thermomonosporaceae</taxon>
        <taxon>Actinomadura</taxon>
    </lineage>
</organism>
<dbReference type="InterPro" id="IPR041698">
    <property type="entry name" value="Methyltransf_25"/>
</dbReference>
<dbReference type="EMBL" id="JBHSXS010000059">
    <property type="protein sequence ID" value="MFC6886778.1"/>
    <property type="molecule type" value="Genomic_DNA"/>
</dbReference>
<evidence type="ECO:0000256" key="1">
    <source>
        <dbReference type="ARBA" id="ARBA00022603"/>
    </source>
</evidence>
<dbReference type="Gene3D" id="3.40.50.150">
    <property type="entry name" value="Vaccinia Virus protein VP39"/>
    <property type="match status" value="1"/>
</dbReference>
<accession>A0ABW2D1K3</accession>
<dbReference type="PANTHER" id="PTHR43861:SF1">
    <property type="entry name" value="TRANS-ACONITATE 2-METHYLTRANSFERASE"/>
    <property type="match status" value="1"/>
</dbReference>
<reference evidence="5" key="1">
    <citation type="journal article" date="2019" name="Int. J. Syst. Evol. Microbiol.">
        <title>The Global Catalogue of Microorganisms (GCM) 10K type strain sequencing project: providing services to taxonomists for standard genome sequencing and annotation.</title>
        <authorList>
            <consortium name="The Broad Institute Genomics Platform"/>
            <consortium name="The Broad Institute Genome Sequencing Center for Infectious Disease"/>
            <person name="Wu L."/>
            <person name="Ma J."/>
        </authorList>
    </citation>
    <scope>NUCLEOTIDE SEQUENCE [LARGE SCALE GENOMIC DNA]</scope>
    <source>
        <strain evidence="5">JCM 3369</strain>
    </source>
</reference>
<proteinExistence type="predicted"/>
<name>A0ABW2D1K3_9ACTN</name>
<dbReference type="GO" id="GO:0032259">
    <property type="term" value="P:methylation"/>
    <property type="evidence" value="ECO:0007669"/>
    <property type="project" value="UniProtKB-KW"/>
</dbReference>
<evidence type="ECO:0000259" key="3">
    <source>
        <dbReference type="Pfam" id="PF13649"/>
    </source>
</evidence>
<dbReference type="CDD" id="cd02440">
    <property type="entry name" value="AdoMet_MTases"/>
    <property type="match status" value="1"/>
</dbReference>
<dbReference type="PANTHER" id="PTHR43861">
    <property type="entry name" value="TRANS-ACONITATE 2-METHYLTRANSFERASE-RELATED"/>
    <property type="match status" value="1"/>
</dbReference>
<evidence type="ECO:0000256" key="2">
    <source>
        <dbReference type="ARBA" id="ARBA00022679"/>
    </source>
</evidence>
<sequence length="258" mass="27176">MAETARPDPIGYLDDVAATRAGAGYKRYMLDSLEIRPGHAVLDVGCGPGTDLPALAEAAGPSGEVTGVDREPAMVDEARRRTAGLPGVRVLPGDAHALPLGAGSVDRARMDRVMMHLDDPARALGALRGVLRPGGLAAFAEPDWDTLAIDHPEVESSLAFTRFVAESANRNRAMGRQVPRLVADAGFEVRSVVNAAPVFRDAATAERVLHLRRNTARAVTAGYLDQDAAERWLAHLEGTGTFIATASFVIVVAANGAP</sequence>
<comment type="caution">
    <text evidence="4">The sequence shown here is derived from an EMBL/GenBank/DDBJ whole genome shotgun (WGS) entry which is preliminary data.</text>
</comment>
<gene>
    <name evidence="4" type="ORF">ACFQKB_43935</name>
</gene>
<dbReference type="Proteomes" id="UP001596380">
    <property type="component" value="Unassembled WGS sequence"/>
</dbReference>
<keyword evidence="5" id="KW-1185">Reference proteome</keyword>
<dbReference type="GO" id="GO:0008168">
    <property type="term" value="F:methyltransferase activity"/>
    <property type="evidence" value="ECO:0007669"/>
    <property type="project" value="UniProtKB-KW"/>
</dbReference>
<keyword evidence="1 4" id="KW-0489">Methyltransferase</keyword>
<keyword evidence="2" id="KW-0808">Transferase</keyword>
<feature type="domain" description="Methyltransferase" evidence="3">
    <location>
        <begin position="41"/>
        <end position="135"/>
    </location>
</feature>